<dbReference type="InterPro" id="IPR010559">
    <property type="entry name" value="Sig_transdc_His_kin_internal"/>
</dbReference>
<evidence type="ECO:0000256" key="12">
    <source>
        <dbReference type="SAM" id="Phobius"/>
    </source>
</evidence>
<comment type="subcellular location">
    <subcellularLocation>
        <location evidence="1">Cell membrane</location>
        <topology evidence="1">Multi-pass membrane protein</topology>
    </subcellularLocation>
</comment>
<dbReference type="Gene3D" id="6.10.340.10">
    <property type="match status" value="1"/>
</dbReference>
<accession>A0A494Y0M0</accession>
<keyword evidence="6" id="KW-0547">Nucleotide-binding</keyword>
<dbReference type="SMART" id="SM00304">
    <property type="entry name" value="HAMP"/>
    <property type="match status" value="1"/>
</dbReference>
<evidence type="ECO:0000256" key="2">
    <source>
        <dbReference type="ARBA" id="ARBA00022475"/>
    </source>
</evidence>
<dbReference type="PANTHER" id="PTHR34220">
    <property type="entry name" value="SENSOR HISTIDINE KINASE YPDA"/>
    <property type="match status" value="1"/>
</dbReference>
<reference evidence="14 15" key="1">
    <citation type="submission" date="2018-10" db="EMBL/GenBank/DDBJ databases">
        <title>Cohnella sp. M2MS4P-1, whole genome shotgun sequence.</title>
        <authorList>
            <person name="Tuo L."/>
        </authorList>
    </citation>
    <scope>NUCLEOTIDE SEQUENCE [LARGE SCALE GENOMIC DNA]</scope>
    <source>
        <strain evidence="14 15">M2MS4P-1</strain>
    </source>
</reference>
<gene>
    <name evidence="14" type="ORF">D7Z26_06585</name>
</gene>
<keyword evidence="2" id="KW-1003">Cell membrane</keyword>
<feature type="transmembrane region" description="Helical" evidence="12">
    <location>
        <begin position="14"/>
        <end position="38"/>
    </location>
</feature>
<dbReference type="Pfam" id="PF00672">
    <property type="entry name" value="HAMP"/>
    <property type="match status" value="1"/>
</dbReference>
<evidence type="ECO:0000256" key="10">
    <source>
        <dbReference type="ARBA" id="ARBA00023012"/>
    </source>
</evidence>
<evidence type="ECO:0000256" key="1">
    <source>
        <dbReference type="ARBA" id="ARBA00004651"/>
    </source>
</evidence>
<dbReference type="EMBL" id="RBZM01000003">
    <property type="protein sequence ID" value="RKP56294.1"/>
    <property type="molecule type" value="Genomic_DNA"/>
</dbReference>
<feature type="transmembrane region" description="Helical" evidence="12">
    <location>
        <begin position="313"/>
        <end position="335"/>
    </location>
</feature>
<dbReference type="CDD" id="cd06225">
    <property type="entry name" value="HAMP"/>
    <property type="match status" value="1"/>
</dbReference>
<dbReference type="GO" id="GO:0005524">
    <property type="term" value="F:ATP binding"/>
    <property type="evidence" value="ECO:0007669"/>
    <property type="project" value="UniProtKB-KW"/>
</dbReference>
<keyword evidence="9 12" id="KW-1133">Transmembrane helix</keyword>
<dbReference type="InterPro" id="IPR036890">
    <property type="entry name" value="HATPase_C_sf"/>
</dbReference>
<evidence type="ECO:0000256" key="9">
    <source>
        <dbReference type="ARBA" id="ARBA00022989"/>
    </source>
</evidence>
<evidence type="ECO:0000256" key="6">
    <source>
        <dbReference type="ARBA" id="ARBA00022741"/>
    </source>
</evidence>
<comment type="caution">
    <text evidence="14">The sequence shown here is derived from an EMBL/GenBank/DDBJ whole genome shotgun (WGS) entry which is preliminary data.</text>
</comment>
<evidence type="ECO:0000313" key="15">
    <source>
        <dbReference type="Proteomes" id="UP000282076"/>
    </source>
</evidence>
<keyword evidence="10" id="KW-0902">Two-component regulatory system</keyword>
<evidence type="ECO:0000259" key="13">
    <source>
        <dbReference type="PROSITE" id="PS50885"/>
    </source>
</evidence>
<dbReference type="Gene3D" id="3.30.565.10">
    <property type="entry name" value="Histidine kinase-like ATPase, C-terminal domain"/>
    <property type="match status" value="1"/>
</dbReference>
<dbReference type="Pfam" id="PF06580">
    <property type="entry name" value="His_kinase"/>
    <property type="match status" value="1"/>
</dbReference>
<proteinExistence type="predicted"/>
<dbReference type="Proteomes" id="UP000282076">
    <property type="component" value="Unassembled WGS sequence"/>
</dbReference>
<keyword evidence="4" id="KW-0808">Transferase</keyword>
<feature type="domain" description="HAMP" evidence="13">
    <location>
        <begin position="333"/>
        <end position="385"/>
    </location>
</feature>
<dbReference type="InterPro" id="IPR003660">
    <property type="entry name" value="HAMP_dom"/>
</dbReference>
<dbReference type="AlphaFoldDB" id="A0A494Y0M0"/>
<name>A0A494Y0M0_9BACL</name>
<protein>
    <submittedName>
        <fullName evidence="14">Sensor histidine kinase</fullName>
    </submittedName>
</protein>
<evidence type="ECO:0000256" key="11">
    <source>
        <dbReference type="ARBA" id="ARBA00023136"/>
    </source>
</evidence>
<dbReference type="PROSITE" id="PS50885">
    <property type="entry name" value="HAMP"/>
    <property type="match status" value="1"/>
</dbReference>
<dbReference type="SUPFAM" id="SSF55874">
    <property type="entry name" value="ATPase domain of HSP90 chaperone/DNA topoisomerase II/histidine kinase"/>
    <property type="match status" value="1"/>
</dbReference>
<evidence type="ECO:0000256" key="4">
    <source>
        <dbReference type="ARBA" id="ARBA00022679"/>
    </source>
</evidence>
<evidence type="ECO:0000256" key="5">
    <source>
        <dbReference type="ARBA" id="ARBA00022692"/>
    </source>
</evidence>
<dbReference type="GO" id="GO:0005886">
    <property type="term" value="C:plasma membrane"/>
    <property type="evidence" value="ECO:0007669"/>
    <property type="project" value="UniProtKB-SubCell"/>
</dbReference>
<evidence type="ECO:0000256" key="7">
    <source>
        <dbReference type="ARBA" id="ARBA00022777"/>
    </source>
</evidence>
<dbReference type="PANTHER" id="PTHR34220:SF11">
    <property type="entry name" value="SENSOR PROTEIN KINASE HPTS"/>
    <property type="match status" value="1"/>
</dbReference>
<dbReference type="SUPFAM" id="SSF158472">
    <property type="entry name" value="HAMP domain-like"/>
    <property type="match status" value="1"/>
</dbReference>
<keyword evidence="11 12" id="KW-0472">Membrane</keyword>
<evidence type="ECO:0000256" key="3">
    <source>
        <dbReference type="ARBA" id="ARBA00022553"/>
    </source>
</evidence>
<keyword evidence="8" id="KW-0067">ATP-binding</keyword>
<sequence>MIIRSLLKPFKRSLFLKLILFNTIMITLTISVSGYLIINNMSKVLQDKEIKFEGEALKKLQSYTADEYDKIFKIVFQMNYPGGVGEVLAVTGNLQDKLYSNDNNIRRIKDYLSTICSYDENITDFIVVTNDSTVFYDTGLPKQGRTAVASYPFLEDPTIEDVRDNKIFIKAIRDNPSRYIHKGSDDVVSFVGNIYDPAHIEKKQSVGAYIINVSLHKFYNSYMEYESSVKGDFVISNDEGNVLFSSNNNFTLDNGINLSTAVKLMSKQPNEVKLLGKRYIYHRMEVGSTPLSVTNYIPKDLLWEYGKRSIWEVFWVLLASLATTLVLLSFIAYVYSNRINLLVKYMKRIKEGNFTSRVHLRSEDEIGKLAVEFNDMSQKLSDYIERVYSAEIEQKSAEINALQAQVNPHFLYNTLESIRMQALKEHNPNIAEMISQLGNLFRWSVKTSNKVVEMEQEVYYITTYLELQKMRFKDRLNVDINIAQEVMRLGIPKLLLQPLIENVFVHAIGDGAEKLSILIKGTRHDANVIITIQDNGSGFDSSTLARTQKQMAGLIFDEDTHIGIANVNSRIRLIFGKAYGLFIDSVEGFGTTIQLRFPAMTTREMQSHVQNTHR</sequence>
<dbReference type="GO" id="GO:0000155">
    <property type="term" value="F:phosphorelay sensor kinase activity"/>
    <property type="evidence" value="ECO:0007669"/>
    <property type="project" value="InterPro"/>
</dbReference>
<evidence type="ECO:0000256" key="8">
    <source>
        <dbReference type="ARBA" id="ARBA00022840"/>
    </source>
</evidence>
<keyword evidence="15" id="KW-1185">Reference proteome</keyword>
<keyword evidence="5 12" id="KW-0812">Transmembrane</keyword>
<dbReference type="InterPro" id="IPR050640">
    <property type="entry name" value="Bact_2-comp_sensor_kinase"/>
</dbReference>
<evidence type="ECO:0000313" key="14">
    <source>
        <dbReference type="EMBL" id="RKP56294.1"/>
    </source>
</evidence>
<keyword evidence="7 14" id="KW-0418">Kinase</keyword>
<organism evidence="14 15">
    <name type="scientific">Cohnella endophytica</name>
    <dbReference type="NCBI Taxonomy" id="2419778"/>
    <lineage>
        <taxon>Bacteria</taxon>
        <taxon>Bacillati</taxon>
        <taxon>Bacillota</taxon>
        <taxon>Bacilli</taxon>
        <taxon>Bacillales</taxon>
        <taxon>Paenibacillaceae</taxon>
        <taxon>Cohnella</taxon>
    </lineage>
</organism>
<keyword evidence="3" id="KW-0597">Phosphoprotein</keyword>